<dbReference type="AlphaFoldDB" id="A0AAD6MEU0"/>
<evidence type="ECO:0000313" key="1">
    <source>
        <dbReference type="EMBL" id="KAJ6983986.1"/>
    </source>
</evidence>
<organism evidence="1 2">
    <name type="scientific">Populus alba x Populus x berolinensis</name>
    <dbReference type="NCBI Taxonomy" id="444605"/>
    <lineage>
        <taxon>Eukaryota</taxon>
        <taxon>Viridiplantae</taxon>
        <taxon>Streptophyta</taxon>
        <taxon>Embryophyta</taxon>
        <taxon>Tracheophyta</taxon>
        <taxon>Spermatophyta</taxon>
        <taxon>Magnoliopsida</taxon>
        <taxon>eudicotyledons</taxon>
        <taxon>Gunneridae</taxon>
        <taxon>Pentapetalae</taxon>
        <taxon>rosids</taxon>
        <taxon>fabids</taxon>
        <taxon>Malpighiales</taxon>
        <taxon>Salicaceae</taxon>
        <taxon>Saliceae</taxon>
        <taxon>Populus</taxon>
    </lineage>
</organism>
<gene>
    <name evidence="1" type="ORF">NC653_022259</name>
</gene>
<name>A0AAD6MEU0_9ROSI</name>
<evidence type="ECO:0000313" key="2">
    <source>
        <dbReference type="Proteomes" id="UP001164929"/>
    </source>
</evidence>
<protein>
    <submittedName>
        <fullName evidence="1">Uncharacterized protein</fullName>
    </submittedName>
</protein>
<proteinExistence type="predicted"/>
<reference evidence="1" key="1">
    <citation type="journal article" date="2023" name="Mol. Ecol. Resour.">
        <title>Chromosome-level genome assembly of a triploid poplar Populus alba 'Berolinensis'.</title>
        <authorList>
            <person name="Chen S."/>
            <person name="Yu Y."/>
            <person name="Wang X."/>
            <person name="Wang S."/>
            <person name="Zhang T."/>
            <person name="Zhou Y."/>
            <person name="He R."/>
            <person name="Meng N."/>
            <person name="Wang Y."/>
            <person name="Liu W."/>
            <person name="Liu Z."/>
            <person name="Liu J."/>
            <person name="Guo Q."/>
            <person name="Huang H."/>
            <person name="Sederoff R.R."/>
            <person name="Wang G."/>
            <person name="Qu G."/>
            <person name="Chen S."/>
        </authorList>
    </citation>
    <scope>NUCLEOTIDE SEQUENCE</scope>
    <source>
        <strain evidence="1">SC-2020</strain>
    </source>
</reference>
<dbReference type="EMBL" id="JAQIZT010000009">
    <property type="protein sequence ID" value="KAJ6983986.1"/>
    <property type="molecule type" value="Genomic_DNA"/>
</dbReference>
<dbReference type="Proteomes" id="UP001164929">
    <property type="component" value="Chromosome 9"/>
</dbReference>
<keyword evidence="2" id="KW-1185">Reference proteome</keyword>
<accession>A0AAD6MEU0</accession>
<sequence length="55" mass="5550">MTKAVASHTSSTVAGISVEGCKPCMAWAKVTARGGVSVIPACNLSSVLRRCGVVT</sequence>
<comment type="caution">
    <text evidence="1">The sequence shown here is derived from an EMBL/GenBank/DDBJ whole genome shotgun (WGS) entry which is preliminary data.</text>
</comment>